<keyword evidence="10" id="KW-1185">Reference proteome</keyword>
<dbReference type="GO" id="GO:0006891">
    <property type="term" value="P:intra-Golgi vesicle-mediated transport"/>
    <property type="evidence" value="ECO:0007669"/>
    <property type="project" value="InterPro"/>
</dbReference>
<comment type="subcellular location">
    <subcellularLocation>
        <location evidence="1">Golgi apparatus membrane</location>
        <topology evidence="1">Peripheral membrane protein</topology>
    </subcellularLocation>
</comment>
<feature type="region of interest" description="Disordered" evidence="6">
    <location>
        <begin position="205"/>
        <end position="224"/>
    </location>
</feature>
<evidence type="ECO:0000256" key="6">
    <source>
        <dbReference type="SAM" id="MobiDB-lite"/>
    </source>
</evidence>
<accession>A0A9Q3EQF6</accession>
<evidence type="ECO:0000256" key="2">
    <source>
        <dbReference type="ARBA" id="ARBA00020974"/>
    </source>
</evidence>
<dbReference type="Pfam" id="PF10392">
    <property type="entry name" value="COG5_N"/>
    <property type="match status" value="1"/>
</dbReference>
<evidence type="ECO:0000256" key="5">
    <source>
        <dbReference type="SAM" id="Coils"/>
    </source>
</evidence>
<feature type="compositionally biased region" description="Polar residues" evidence="6">
    <location>
        <begin position="208"/>
        <end position="218"/>
    </location>
</feature>
<name>A0A9Q3EQF6_9BASI</name>
<feature type="domain" description="Conserved oligomeric Golgi complex subunit 5 N-terminal" evidence="7">
    <location>
        <begin position="18"/>
        <end position="152"/>
    </location>
</feature>
<evidence type="ECO:0000256" key="4">
    <source>
        <dbReference type="ARBA" id="ARBA00023136"/>
    </source>
</evidence>
<reference evidence="9" key="1">
    <citation type="submission" date="2021-03" db="EMBL/GenBank/DDBJ databases">
        <title>Draft genome sequence of rust myrtle Austropuccinia psidii MF-1, a brazilian biotype.</title>
        <authorList>
            <person name="Quecine M.C."/>
            <person name="Pachon D.M.R."/>
            <person name="Bonatelli M.L."/>
            <person name="Correr F.H."/>
            <person name="Franceschini L.M."/>
            <person name="Leite T.F."/>
            <person name="Margarido G.R.A."/>
            <person name="Almeida C.A."/>
            <person name="Ferrarezi J.A."/>
            <person name="Labate C.A."/>
        </authorList>
    </citation>
    <scope>NUCLEOTIDE SEQUENCE</scope>
    <source>
        <strain evidence="9">MF-1</strain>
    </source>
</reference>
<keyword evidence="5" id="KW-0175">Coiled coil</keyword>
<evidence type="ECO:0000259" key="8">
    <source>
        <dbReference type="Pfam" id="PF20649"/>
    </source>
</evidence>
<sequence length="852" mass="96998">MNNPIHQNQKIPKEYQVYLHPDFDPQSFANAILNNEPYLSIDISQIASGEVSLALSKLNVGIEDITKQLRSEVTTHHLKLLTRASSIASLQDSLQSIKNGLAQIESNVEKLQLKIGSRYSELQNALNRLDRYQSAAEFCRRTNRFISLAKRLQTQISEFDLNSNQIKSQNENQIENSSRHQPEIVLTESALTLSELEKLFDSELESPEISSDQDQSTPKLKDSINEKNSSIRSLRVIQPHLSSIITARKKVEHEMKNLLNQGVLKLDQAILATSFQTAYNLSILDHTVASLIFDLTEVVKNKVKLTFDLNSLARDADLNEPPITSSFGYKSRARTEPTLATLPQWSNALWVRLGGLIDDLTSCCIKVYTIEKVLEWKKNPVNGVSFLEEVMTTNSVLEERPSTVFWTTLSNALEKETREASKTSNFINQTLTTSYPRLLRLFHDFFSRISLHTHSTYNSNTQSPETVLTLRAILTIENTYLTRSMMRMTEAAHGRADKLTSVIVNELDAARFDPLLVKSVAKKVKELIENYVKRLDDRVITDYQSTSLAGPVVNSSQVTNIELLNSLSQLTHLLSQSITEYGQDVQNLIQPTIYQAIQVRDTIVNPLISSVRREISAIVAKMHGSRTSASSGKGIYMQELNSKLGFIREELFGRMRKHMREQLLVETTQHLLRTFLFHASLVTPLQESTKLRLAADLAELEFGIAQFLSSDEHEEINYELEGLRTFRQLLFSDDETEVNDLIQDPNLDELIMIHHLIVKGQSENDQKELNQETPQIKLIHQLNGWNPAEYLRWVEGHPNRKERIELIKKSILSETQTDEKNETDSSLYKLGLNSKHLNKWARLALKLIEEAQ</sequence>
<dbReference type="PANTHER" id="PTHR13228:SF3">
    <property type="entry name" value="CONSERVED OLIGOMERIC GOLGI COMPLEX SUBUNIT 5"/>
    <property type="match status" value="1"/>
</dbReference>
<dbReference type="GO" id="GO:0000139">
    <property type="term" value="C:Golgi membrane"/>
    <property type="evidence" value="ECO:0007669"/>
    <property type="project" value="UniProtKB-SubCell"/>
</dbReference>
<comment type="caution">
    <text evidence="9">The sequence shown here is derived from an EMBL/GenBank/DDBJ whole genome shotgun (WGS) entry which is preliminary data.</text>
</comment>
<dbReference type="EMBL" id="AVOT02031778">
    <property type="protein sequence ID" value="MBW0525389.1"/>
    <property type="molecule type" value="Genomic_DNA"/>
</dbReference>
<feature type="domain" description="Conserved oligomeric Golgi complex subunit 5 helical" evidence="8">
    <location>
        <begin position="232"/>
        <end position="446"/>
    </location>
</feature>
<dbReference type="InterPro" id="IPR048485">
    <property type="entry name" value="COG5_helical"/>
</dbReference>
<dbReference type="Pfam" id="PF20649">
    <property type="entry name" value="COG5_C"/>
    <property type="match status" value="1"/>
</dbReference>
<evidence type="ECO:0000256" key="1">
    <source>
        <dbReference type="ARBA" id="ARBA00004395"/>
    </source>
</evidence>
<protein>
    <recommendedName>
        <fullName evidence="2">Conserved oligomeric Golgi complex subunit 5</fullName>
    </recommendedName>
</protein>
<dbReference type="Proteomes" id="UP000765509">
    <property type="component" value="Unassembled WGS sequence"/>
</dbReference>
<feature type="coiled-coil region" evidence="5">
    <location>
        <begin position="87"/>
        <end position="142"/>
    </location>
</feature>
<gene>
    <name evidence="9" type="ORF">O181_065104</name>
</gene>
<dbReference type="InterPro" id="IPR019465">
    <property type="entry name" value="Cog5"/>
</dbReference>
<dbReference type="AlphaFoldDB" id="A0A9Q3EQF6"/>
<proteinExistence type="predicted"/>
<organism evidence="9 10">
    <name type="scientific">Austropuccinia psidii MF-1</name>
    <dbReference type="NCBI Taxonomy" id="1389203"/>
    <lineage>
        <taxon>Eukaryota</taxon>
        <taxon>Fungi</taxon>
        <taxon>Dikarya</taxon>
        <taxon>Basidiomycota</taxon>
        <taxon>Pucciniomycotina</taxon>
        <taxon>Pucciniomycetes</taxon>
        <taxon>Pucciniales</taxon>
        <taxon>Sphaerophragmiaceae</taxon>
        <taxon>Austropuccinia</taxon>
    </lineage>
</organism>
<keyword evidence="3" id="KW-0333">Golgi apparatus</keyword>
<dbReference type="PANTHER" id="PTHR13228">
    <property type="entry name" value="CONSERVED OLIGOMERIC GOLGI COMPLEX COMPONENT 5"/>
    <property type="match status" value="1"/>
</dbReference>
<evidence type="ECO:0000256" key="3">
    <source>
        <dbReference type="ARBA" id="ARBA00023034"/>
    </source>
</evidence>
<evidence type="ECO:0000313" key="10">
    <source>
        <dbReference type="Proteomes" id="UP000765509"/>
    </source>
</evidence>
<dbReference type="GO" id="GO:0017119">
    <property type="term" value="C:Golgi transport complex"/>
    <property type="evidence" value="ECO:0007669"/>
    <property type="project" value="InterPro"/>
</dbReference>
<evidence type="ECO:0000259" key="7">
    <source>
        <dbReference type="Pfam" id="PF10392"/>
    </source>
</evidence>
<keyword evidence="4" id="KW-0472">Membrane</keyword>
<evidence type="ECO:0000313" key="9">
    <source>
        <dbReference type="EMBL" id="MBW0525389.1"/>
    </source>
</evidence>
<dbReference type="OrthoDB" id="18786at2759"/>
<dbReference type="InterPro" id="IPR049176">
    <property type="entry name" value="COG5_N"/>
</dbReference>